<gene>
    <name evidence="12 14" type="primary">corA</name>
    <name evidence="14" type="ORF">HF682_08930</name>
</gene>
<dbReference type="GO" id="GO:0000287">
    <property type="term" value="F:magnesium ion binding"/>
    <property type="evidence" value="ECO:0007669"/>
    <property type="project" value="TreeGrafter"/>
</dbReference>
<dbReference type="Gene3D" id="1.20.58.340">
    <property type="entry name" value="Magnesium transport protein CorA, transmembrane region"/>
    <property type="match status" value="2"/>
</dbReference>
<keyword evidence="4 12" id="KW-1003">Cell membrane</keyword>
<dbReference type="EMBL" id="JABAIM010000001">
    <property type="protein sequence ID" value="NLR75281.1"/>
    <property type="molecule type" value="Genomic_DNA"/>
</dbReference>
<evidence type="ECO:0000313" key="14">
    <source>
        <dbReference type="EMBL" id="NLR75281.1"/>
    </source>
</evidence>
<protein>
    <recommendedName>
        <fullName evidence="12">Magnesium transport protein CorA</fullName>
    </recommendedName>
</protein>
<keyword evidence="8 12" id="KW-0406">Ion transport</keyword>
<evidence type="ECO:0000256" key="9">
    <source>
        <dbReference type="ARBA" id="ARBA00023136"/>
    </source>
</evidence>
<evidence type="ECO:0000256" key="5">
    <source>
        <dbReference type="ARBA" id="ARBA00022692"/>
    </source>
</evidence>
<comment type="subcellular location">
    <subcellularLocation>
        <location evidence="1">Cell membrane</location>
        <topology evidence="1">Multi-pass membrane protein</topology>
    </subcellularLocation>
    <subcellularLocation>
        <location evidence="12">Membrane</location>
        <topology evidence="12">Multi-pass membrane protein</topology>
    </subcellularLocation>
</comment>
<comment type="similarity">
    <text evidence="2 12">Belongs to the CorA metal ion transporter (MIT) (TC 1.A.35) family.</text>
</comment>
<keyword evidence="7 12" id="KW-1133">Transmembrane helix</keyword>
<evidence type="ECO:0000256" key="8">
    <source>
        <dbReference type="ARBA" id="ARBA00023065"/>
    </source>
</evidence>
<feature type="transmembrane region" description="Helical" evidence="12">
    <location>
        <begin position="325"/>
        <end position="346"/>
    </location>
</feature>
<dbReference type="AlphaFoldDB" id="A0A847S053"/>
<dbReference type="FunFam" id="1.20.58.340:FF:000004">
    <property type="entry name" value="Magnesium transport protein CorA"/>
    <property type="match status" value="1"/>
</dbReference>
<reference evidence="14 15" key="1">
    <citation type="submission" date="2020-04" db="EMBL/GenBank/DDBJ databases">
        <title>Draft genome of Leeia sp. IMCC25680.</title>
        <authorList>
            <person name="Song J."/>
            <person name="Cho J.-C."/>
        </authorList>
    </citation>
    <scope>NUCLEOTIDE SEQUENCE [LARGE SCALE GENOMIC DNA]</scope>
    <source>
        <strain evidence="14 15">IMCC25680</strain>
    </source>
</reference>
<keyword evidence="15" id="KW-1185">Reference proteome</keyword>
<dbReference type="Proteomes" id="UP000587991">
    <property type="component" value="Unassembled WGS sequence"/>
</dbReference>
<dbReference type="SUPFAM" id="SSF144083">
    <property type="entry name" value="Magnesium transport protein CorA, transmembrane region"/>
    <property type="match status" value="1"/>
</dbReference>
<name>A0A847S053_9NEIS</name>
<dbReference type="GO" id="GO:0015095">
    <property type="term" value="F:magnesium ion transmembrane transporter activity"/>
    <property type="evidence" value="ECO:0007669"/>
    <property type="project" value="UniProtKB-UniRule"/>
</dbReference>
<keyword evidence="3 12" id="KW-0813">Transport</keyword>
<dbReference type="GO" id="GO:0005886">
    <property type="term" value="C:plasma membrane"/>
    <property type="evidence" value="ECO:0007669"/>
    <property type="project" value="UniProtKB-SubCell"/>
</dbReference>
<proteinExistence type="inferred from homology"/>
<dbReference type="SUPFAM" id="SSF143865">
    <property type="entry name" value="CorA soluble domain-like"/>
    <property type="match status" value="1"/>
</dbReference>
<accession>A0A847S053</accession>
<dbReference type="GO" id="GO:0015087">
    <property type="term" value="F:cobalt ion transmembrane transporter activity"/>
    <property type="evidence" value="ECO:0007669"/>
    <property type="project" value="UniProtKB-UniRule"/>
</dbReference>
<evidence type="ECO:0000256" key="6">
    <source>
        <dbReference type="ARBA" id="ARBA00022842"/>
    </source>
</evidence>
<sequence length="351" mass="40145">MKRARPHGRQKKAGLPPGSLVHVGEVKTEPRLDLLCYDEQQLTRHGQLSALDQPGLPSQQWLNVYGLQDTQLLTQIGERYGLHPLVLEDILNTEQRPKLDLYPNCLFLVVHRHGYDSEGELQTEQVSFVLGRGWLLTFQEQPSGQFSGVRERLLSAQPQQRKGGVDYLMYSLVDAVVDQHFALIEKLGDRIEALEDELMGKGSHSGLLAAIYQLKRQASCLRRSLWPLRECLNGLTRDDGDYFLAETQLYLRDVYDHAIHALESLESLRDQMAGILDIHVTVSSHALNQDMRVLTVITTIFMPLTLLSSIYGMNFDYMPELHWRWGYYVLLGGMALVAVGMGLFFWRRRWL</sequence>
<evidence type="ECO:0000256" key="3">
    <source>
        <dbReference type="ARBA" id="ARBA00022448"/>
    </source>
</evidence>
<comment type="catalytic activity">
    <reaction evidence="10">
        <text>Mg(2+)(in) = Mg(2+)(out)</text>
        <dbReference type="Rhea" id="RHEA:29827"/>
        <dbReference type="ChEBI" id="CHEBI:18420"/>
    </reaction>
</comment>
<dbReference type="InterPro" id="IPR002523">
    <property type="entry name" value="MgTranspt_CorA/ZnTranspt_ZntB"/>
</dbReference>
<keyword evidence="5 12" id="KW-0812">Transmembrane</keyword>
<evidence type="ECO:0000256" key="11">
    <source>
        <dbReference type="ARBA" id="ARBA00045497"/>
    </source>
</evidence>
<evidence type="ECO:0000256" key="1">
    <source>
        <dbReference type="ARBA" id="ARBA00004651"/>
    </source>
</evidence>
<keyword evidence="9 12" id="KW-0472">Membrane</keyword>
<keyword evidence="6 12" id="KW-0460">Magnesium</keyword>
<dbReference type="PANTHER" id="PTHR46494:SF1">
    <property type="entry name" value="CORA FAMILY METAL ION TRANSPORTER (EUROFUNG)"/>
    <property type="match status" value="1"/>
</dbReference>
<evidence type="ECO:0000256" key="2">
    <source>
        <dbReference type="ARBA" id="ARBA00009765"/>
    </source>
</evidence>
<dbReference type="Pfam" id="PF01544">
    <property type="entry name" value="CorA"/>
    <property type="match status" value="1"/>
</dbReference>
<dbReference type="InterPro" id="IPR045861">
    <property type="entry name" value="CorA_cytoplasmic_dom"/>
</dbReference>
<evidence type="ECO:0000256" key="12">
    <source>
        <dbReference type="RuleBase" id="RU362010"/>
    </source>
</evidence>
<comment type="function">
    <text evidence="11">Mediates influx of magnesium ions. Alternates between open and closed states. Activated by low cytoplasmic Mg(2+) levels. Inactive when cytoplasmic Mg(2+) levels are high.</text>
</comment>
<dbReference type="Gene3D" id="3.30.460.20">
    <property type="entry name" value="CorA soluble domain-like"/>
    <property type="match status" value="1"/>
</dbReference>
<evidence type="ECO:0000256" key="7">
    <source>
        <dbReference type="ARBA" id="ARBA00022989"/>
    </source>
</evidence>
<evidence type="ECO:0000256" key="4">
    <source>
        <dbReference type="ARBA" id="ARBA00022475"/>
    </source>
</evidence>
<evidence type="ECO:0000256" key="10">
    <source>
        <dbReference type="ARBA" id="ARBA00034269"/>
    </source>
</evidence>
<dbReference type="InterPro" id="IPR004488">
    <property type="entry name" value="Mg/Co-transport_prot_CorA"/>
</dbReference>
<feature type="region of interest" description="Disordered" evidence="13">
    <location>
        <begin position="1"/>
        <end position="21"/>
    </location>
</feature>
<dbReference type="GO" id="GO:0050897">
    <property type="term" value="F:cobalt ion binding"/>
    <property type="evidence" value="ECO:0007669"/>
    <property type="project" value="TreeGrafter"/>
</dbReference>
<dbReference type="PANTHER" id="PTHR46494">
    <property type="entry name" value="CORA FAMILY METAL ION TRANSPORTER (EUROFUNG)"/>
    <property type="match status" value="1"/>
</dbReference>
<organism evidence="14 15">
    <name type="scientific">Leeia aquatica</name>
    <dbReference type="NCBI Taxonomy" id="2725557"/>
    <lineage>
        <taxon>Bacteria</taxon>
        <taxon>Pseudomonadati</taxon>
        <taxon>Pseudomonadota</taxon>
        <taxon>Betaproteobacteria</taxon>
        <taxon>Neisseriales</taxon>
        <taxon>Leeiaceae</taxon>
        <taxon>Leeia</taxon>
    </lineage>
</organism>
<dbReference type="RefSeq" id="WP_168876823.1">
    <property type="nucleotide sequence ID" value="NZ_JABAIM010000001.1"/>
</dbReference>
<dbReference type="InterPro" id="IPR045863">
    <property type="entry name" value="CorA_TM1_TM2"/>
</dbReference>
<evidence type="ECO:0000256" key="13">
    <source>
        <dbReference type="SAM" id="MobiDB-lite"/>
    </source>
</evidence>
<dbReference type="NCBIfam" id="TIGR00383">
    <property type="entry name" value="corA"/>
    <property type="match status" value="1"/>
</dbReference>
<feature type="transmembrane region" description="Helical" evidence="12">
    <location>
        <begin position="293"/>
        <end position="313"/>
    </location>
</feature>
<feature type="compositionally biased region" description="Basic residues" evidence="13">
    <location>
        <begin position="1"/>
        <end position="12"/>
    </location>
</feature>
<comment type="caution">
    <text evidence="14">The sequence shown here is derived from an EMBL/GenBank/DDBJ whole genome shotgun (WGS) entry which is preliminary data.</text>
</comment>
<dbReference type="CDD" id="cd12828">
    <property type="entry name" value="TmCorA-like_1"/>
    <property type="match status" value="1"/>
</dbReference>
<evidence type="ECO:0000313" key="15">
    <source>
        <dbReference type="Proteomes" id="UP000587991"/>
    </source>
</evidence>